<sequence length="1251" mass="128506">MNKTRSRLISVVLGIMALLPSKQAMALDDFTGFDEVFVPAGLTCSFNLYHDAFGGETQLNVATGGLSTLSAGGNYWRGFTIVPWPAGDVTAAALESGCGVTFVSDLVSDGANGTYENDDFVGIKFKATSAADGQRYSYTIGASGANNTELVNTRTVVVSPPNTPPTANAGPDDTVASGGSYTLDASASDPNDPFQTLTFIWEQLSGPTVTLSGGNTAMASFTAPTLAVGASDVDLEFRVRVFDGTDLHTNNVIITVIAPPNNAPTANAGADDTVASGTAVSLDGNGSSSNDAGQSLTYSWVQTSGPAVTLSGGTTATPGFTAPTLAIGAPNQVLLFRLTVDDGFETATDEVQFTVTAPPNTAPTANAGGDDTVASGTAVTLDGNGSSANDAGQSLSYSWVQTGGPAVTLSGNTTATPGFIAPTLAIGDTDLALSFELTVDDGFATATDEVQFTVTAPPNTAPTANAGGDDTVASGTAVTLDGNGSSANDAGQLLSYSWVQTGGPAVTLSGATTATPGFTAPTLAIGDADLALSFELTVDDGFATATDTVQITVTAPGNTAPTANAGTDQTVASDAAVTLDGNGSSANDAGQSLSYSWVQTGGPAVTLSGATTATPGFTAPTLAIGDTDLVLSFELTVDDGFATATDTVQVTVTAPGNTAPTANAGTDQTVASDAAVTLDGNGSSANDAGQSLSYSWVQTGGPAVTLSGNTTATPGFTAPTRAIGEADLALSFELTVDDGFATATDTVQITVTAPGNVAPTANAGPDQTVSSGANVTLDGSNSTSNDDGQALTYAWTQINGPEVGLSDTTNATPSFTAPVLSFNEQDVVLTFQLTVSDGFELMSDTVSITVESPKDLVRPTTQITDLPENFFPGESFSVTVLFSEPVDGFEAADVSVENGSAASLTGSGNRYVVRITPSGTAPISIGVAAGVAADEAGNLNRAARTVTIEPNLSKVAQKAIGQALTLRARALANAQPELRAMLDGSQRPELFFRMNGDRGQYRVHIQGDHPIWLRAAGNFSEIDDTSLDYHHVTLGAHVYRRNNLLLGLMLQFDDSEADVDDGDYSGNGWLLGGYGVYQVPGQQLYFSASALRGKSDNTLDLDNQDSDDFDTTRTLLTLGVEGRYTLENKVVLIPALDLIHIRDDQDSYNDSRSNRVPSQVVKLTEAEFGIGTEFWVKAGEADMLLSGGLSAVYGDVSAYEASDSGFRAKLDFGADIALNDWSELSFDTFYDGLGDGDYESYGLSVQFDMRF</sequence>
<feature type="compositionally biased region" description="Polar residues" evidence="1">
    <location>
        <begin position="177"/>
        <end position="187"/>
    </location>
</feature>
<organism evidence="4 5">
    <name type="scientific">Palleronia caenipelagi</name>
    <dbReference type="NCBI Taxonomy" id="2489174"/>
    <lineage>
        <taxon>Bacteria</taxon>
        <taxon>Pseudomonadati</taxon>
        <taxon>Pseudomonadota</taxon>
        <taxon>Alphaproteobacteria</taxon>
        <taxon>Rhodobacterales</taxon>
        <taxon>Roseobacteraceae</taxon>
        <taxon>Palleronia</taxon>
    </lineage>
</organism>
<feature type="chain" id="PRO_5022001509" description="Autotransporter domain-containing protein" evidence="2">
    <location>
        <begin position="27"/>
        <end position="1251"/>
    </location>
</feature>
<name>A0A547PJA0_9RHOB</name>
<dbReference type="OrthoDB" id="9773411at2"/>
<evidence type="ECO:0000256" key="2">
    <source>
        <dbReference type="SAM" id="SignalP"/>
    </source>
</evidence>
<evidence type="ECO:0000259" key="3">
    <source>
        <dbReference type="PROSITE" id="PS51208"/>
    </source>
</evidence>
<feature type="signal peptide" evidence="2">
    <location>
        <begin position="1"/>
        <end position="26"/>
    </location>
</feature>
<dbReference type="SUPFAM" id="SSF103515">
    <property type="entry name" value="Autotransporter"/>
    <property type="match status" value="1"/>
</dbReference>
<dbReference type="InterPro" id="IPR013783">
    <property type="entry name" value="Ig-like_fold"/>
</dbReference>
<keyword evidence="2" id="KW-0732">Signal</keyword>
<dbReference type="Gene3D" id="2.60.40.10">
    <property type="entry name" value="Immunoglobulins"/>
    <property type="match status" value="7"/>
</dbReference>
<dbReference type="InterPro" id="IPR029865">
    <property type="entry name" value="KIAA0319-like"/>
</dbReference>
<dbReference type="InterPro" id="IPR044048">
    <property type="entry name" value="Big_12"/>
</dbReference>
<protein>
    <recommendedName>
        <fullName evidence="3">Autotransporter domain-containing protein</fullName>
    </recommendedName>
</protein>
<dbReference type="InterPro" id="IPR036709">
    <property type="entry name" value="Autotransporte_beta_dom_sf"/>
</dbReference>
<dbReference type="Pfam" id="PF19078">
    <property type="entry name" value="Big_12"/>
    <property type="match status" value="1"/>
</dbReference>
<keyword evidence="5" id="KW-1185">Reference proteome</keyword>
<comment type="caution">
    <text evidence="4">The sequence shown here is derived from an EMBL/GenBank/DDBJ whole genome shotgun (WGS) entry which is preliminary data.</text>
</comment>
<dbReference type="Gene3D" id="2.40.128.130">
    <property type="entry name" value="Autotransporter beta-domain"/>
    <property type="match status" value="1"/>
</dbReference>
<reference evidence="4 5" key="1">
    <citation type="submission" date="2019-06" db="EMBL/GenBank/DDBJ databases">
        <title>Paenimaribius caenipelagi gen. nov., sp. nov., isolated from a tidal flat.</title>
        <authorList>
            <person name="Yoon J.-H."/>
        </authorList>
    </citation>
    <scope>NUCLEOTIDE SEQUENCE [LARGE SCALE GENOMIC DNA]</scope>
    <source>
        <strain evidence="4 5">JBTF-M29</strain>
    </source>
</reference>
<proteinExistence type="predicted"/>
<dbReference type="SMART" id="SM00869">
    <property type="entry name" value="Autotransporter"/>
    <property type="match status" value="1"/>
</dbReference>
<dbReference type="GO" id="GO:0016020">
    <property type="term" value="C:membrane"/>
    <property type="evidence" value="ECO:0007669"/>
    <property type="project" value="TreeGrafter"/>
</dbReference>
<evidence type="ECO:0000313" key="4">
    <source>
        <dbReference type="EMBL" id="TRD14193.1"/>
    </source>
</evidence>
<dbReference type="Proteomes" id="UP000318590">
    <property type="component" value="Unassembled WGS sequence"/>
</dbReference>
<dbReference type="AlphaFoldDB" id="A0A547PJA0"/>
<accession>A0A547PJA0</accession>
<feature type="region of interest" description="Disordered" evidence="1">
    <location>
        <begin position="160"/>
        <end position="187"/>
    </location>
</feature>
<dbReference type="PANTHER" id="PTHR46182">
    <property type="entry name" value="FI19480P1"/>
    <property type="match status" value="1"/>
</dbReference>
<dbReference type="InterPro" id="IPR005546">
    <property type="entry name" value="Autotransporte_beta"/>
</dbReference>
<gene>
    <name evidence="4" type="ORF">FEV53_19385</name>
</gene>
<dbReference type="Pfam" id="PF22352">
    <property type="entry name" value="K319L-like_PKD"/>
    <property type="match status" value="7"/>
</dbReference>
<dbReference type="EMBL" id="VFSV01000085">
    <property type="protein sequence ID" value="TRD14193.1"/>
    <property type="molecule type" value="Genomic_DNA"/>
</dbReference>
<dbReference type="PROSITE" id="PS51208">
    <property type="entry name" value="AUTOTRANSPORTER"/>
    <property type="match status" value="1"/>
</dbReference>
<evidence type="ECO:0000313" key="5">
    <source>
        <dbReference type="Proteomes" id="UP000318590"/>
    </source>
</evidence>
<dbReference type="PANTHER" id="PTHR46182:SF2">
    <property type="entry name" value="FI19480P1"/>
    <property type="match status" value="1"/>
</dbReference>
<dbReference type="GO" id="GO:0031410">
    <property type="term" value="C:cytoplasmic vesicle"/>
    <property type="evidence" value="ECO:0007669"/>
    <property type="project" value="TreeGrafter"/>
</dbReference>
<dbReference type="Pfam" id="PF03797">
    <property type="entry name" value="Autotransporter"/>
    <property type="match status" value="1"/>
</dbReference>
<feature type="domain" description="Autotransporter" evidence="3">
    <location>
        <begin position="1004"/>
        <end position="1251"/>
    </location>
</feature>
<dbReference type="RefSeq" id="WP_142836310.1">
    <property type="nucleotide sequence ID" value="NZ_VFSV01000085.1"/>
</dbReference>
<evidence type="ECO:0000256" key="1">
    <source>
        <dbReference type="SAM" id="MobiDB-lite"/>
    </source>
</evidence>